<feature type="domain" description="FAD/NAD(P)-binding" evidence="6">
    <location>
        <begin position="155"/>
        <end position="327"/>
    </location>
</feature>
<evidence type="ECO:0000256" key="1">
    <source>
        <dbReference type="ARBA" id="ARBA00022605"/>
    </source>
</evidence>
<dbReference type="PANTHER" id="PTHR43100:SF1">
    <property type="entry name" value="GLUTAMATE SYNTHASE [NADPH] SMALL CHAIN"/>
    <property type="match status" value="1"/>
</dbReference>
<organism evidence="8 9">
    <name type="scientific">Saccharothrix australiensis</name>
    <dbReference type="NCBI Taxonomy" id="2072"/>
    <lineage>
        <taxon>Bacteria</taxon>
        <taxon>Bacillati</taxon>
        <taxon>Actinomycetota</taxon>
        <taxon>Actinomycetes</taxon>
        <taxon>Pseudonocardiales</taxon>
        <taxon>Pseudonocardiaceae</taxon>
        <taxon>Saccharothrix</taxon>
    </lineage>
</organism>
<dbReference type="Gene3D" id="1.10.1060.10">
    <property type="entry name" value="Alpha-helical ferredoxin"/>
    <property type="match status" value="1"/>
</dbReference>
<dbReference type="SUPFAM" id="SSF46548">
    <property type="entry name" value="alpha-helical ferredoxin"/>
    <property type="match status" value="1"/>
</dbReference>
<dbReference type="RefSeq" id="WP_121008304.1">
    <property type="nucleotide sequence ID" value="NZ_RBXO01000001.1"/>
</dbReference>
<keyword evidence="9" id="KW-1185">Reference proteome</keyword>
<dbReference type="GO" id="GO:0016639">
    <property type="term" value="F:oxidoreductase activity, acting on the CH-NH2 group of donors, NAD or NADP as acceptor"/>
    <property type="evidence" value="ECO:0007669"/>
    <property type="project" value="InterPro"/>
</dbReference>
<dbReference type="PANTHER" id="PTHR43100">
    <property type="entry name" value="GLUTAMATE SYNTHASE [NADPH] SMALL CHAIN"/>
    <property type="match status" value="1"/>
</dbReference>
<dbReference type="InterPro" id="IPR036188">
    <property type="entry name" value="FAD/NAD-bd_sf"/>
</dbReference>
<evidence type="ECO:0000256" key="4">
    <source>
        <dbReference type="ARBA" id="ARBA00029440"/>
    </source>
</evidence>
<reference evidence="8 9" key="1">
    <citation type="submission" date="2018-10" db="EMBL/GenBank/DDBJ databases">
        <title>Sequencing the genomes of 1000 actinobacteria strains.</title>
        <authorList>
            <person name="Klenk H.-P."/>
        </authorList>
    </citation>
    <scope>NUCLEOTIDE SEQUENCE [LARGE SCALE GENOMIC DNA]</scope>
    <source>
        <strain evidence="8 9">DSM 43800</strain>
    </source>
</reference>
<dbReference type="OrthoDB" id="9803192at2"/>
<evidence type="ECO:0000259" key="7">
    <source>
        <dbReference type="Pfam" id="PF14691"/>
    </source>
</evidence>
<feature type="domain" description="Dihydroprymidine dehydrogenase" evidence="7">
    <location>
        <begin position="33"/>
        <end position="141"/>
    </location>
</feature>
<dbReference type="InterPro" id="IPR051394">
    <property type="entry name" value="Glutamate_Synthase"/>
</dbReference>
<dbReference type="InterPro" id="IPR009051">
    <property type="entry name" value="Helical_ferredxn"/>
</dbReference>
<evidence type="ECO:0000256" key="3">
    <source>
        <dbReference type="ARBA" id="ARBA00023164"/>
    </source>
</evidence>
<gene>
    <name evidence="8" type="ORF">C8E97_5519</name>
</gene>
<dbReference type="Gene3D" id="3.50.50.60">
    <property type="entry name" value="FAD/NAD(P)-binding domain"/>
    <property type="match status" value="2"/>
</dbReference>
<proteinExistence type="predicted"/>
<dbReference type="PRINTS" id="PR00419">
    <property type="entry name" value="ADXRDTASE"/>
</dbReference>
<evidence type="ECO:0000313" key="8">
    <source>
        <dbReference type="EMBL" id="RKT56807.1"/>
    </source>
</evidence>
<dbReference type="SUPFAM" id="SSF51971">
    <property type="entry name" value="Nucleotide-binding domain"/>
    <property type="match status" value="2"/>
</dbReference>
<keyword evidence="3" id="KW-0314">Glutamate biosynthesis</keyword>
<dbReference type="GO" id="GO:0051536">
    <property type="term" value="F:iron-sulfur cluster binding"/>
    <property type="evidence" value="ECO:0007669"/>
    <property type="project" value="InterPro"/>
</dbReference>
<evidence type="ECO:0000313" key="9">
    <source>
        <dbReference type="Proteomes" id="UP000282084"/>
    </source>
</evidence>
<dbReference type="GO" id="GO:0006537">
    <property type="term" value="P:glutamate biosynthetic process"/>
    <property type="evidence" value="ECO:0007669"/>
    <property type="project" value="UniProtKB-KW"/>
</dbReference>
<dbReference type="Pfam" id="PF14691">
    <property type="entry name" value="Fer4_20"/>
    <property type="match status" value="1"/>
</dbReference>
<dbReference type="Proteomes" id="UP000282084">
    <property type="component" value="Unassembled WGS sequence"/>
</dbReference>
<comment type="caution">
    <text evidence="8">The sequence shown here is derived from an EMBL/GenBank/DDBJ whole genome shotgun (WGS) entry which is preliminary data.</text>
</comment>
<dbReference type="AlphaFoldDB" id="A0A495W6T7"/>
<feature type="region of interest" description="Disordered" evidence="5">
    <location>
        <begin position="1"/>
        <end position="24"/>
    </location>
</feature>
<evidence type="ECO:0000256" key="5">
    <source>
        <dbReference type="SAM" id="MobiDB-lite"/>
    </source>
</evidence>
<keyword evidence="2" id="KW-0560">Oxidoreductase</keyword>
<evidence type="ECO:0000259" key="6">
    <source>
        <dbReference type="Pfam" id="PF07992"/>
    </source>
</evidence>
<dbReference type="InterPro" id="IPR006005">
    <property type="entry name" value="Glut_synth_ssu1"/>
</dbReference>
<dbReference type="NCBIfam" id="TIGR01317">
    <property type="entry name" value="GOGAT_sm_gam"/>
    <property type="match status" value="1"/>
</dbReference>
<feature type="compositionally biased region" description="Basic and acidic residues" evidence="5">
    <location>
        <begin position="9"/>
        <end position="24"/>
    </location>
</feature>
<comment type="pathway">
    <text evidence="4">Amino-acid biosynthesis.</text>
</comment>
<protein>
    <submittedName>
        <fullName evidence="8">NAD(P)H-dependent glutamate synthase small subunit</fullName>
    </submittedName>
</protein>
<name>A0A495W6T7_9PSEU</name>
<accession>A0A495W6T7</accession>
<feature type="domain" description="FAD/NAD(P)-binding" evidence="6">
    <location>
        <begin position="383"/>
        <end position="470"/>
    </location>
</feature>
<dbReference type="InterPro" id="IPR023753">
    <property type="entry name" value="FAD/NAD-binding_dom"/>
</dbReference>
<sequence>MADPYGFLQHDRADAEKRPAAERRSDWREVYRDLPPETRDAQVRTQATRCMDCGVPFCHSGSAGCPLGNLIPEWNDLVRRGDWGLASDRLHATNNFPEFTGRLCPAPCEAACVLAISHDAGGAVAIKRVEQAIADVSWEQGLVRPTQSHVSSGKRVAVVGSGPAGLAAAQQLTRAGHEVTVHERDDRLGGLLRYGIPEFKMEKKVLDRRLAQLRKEGTKFVTGCEVGVDVTVEQLRERFDAVVLAVGALRGRDDTTTPGRDLAGIHLAMEHLVPANRACEGDGAPSVDAAGKHVVIIGGGDTGADCFGTAVRQGAASVLQLDQYPRPPARRDDERSPWPVWPWVLRTYPAHEEAGERRFAVAVERFIGDEDGHVRQIRLRKVRVERDASGRRVVVPTSEEVEVLPADLVLLAIGFEGVEHMPLLDGLGVGLTPRGTIPCGSDWQTRAPGVFVCGDAHRGASLVVWAIAEGRSVAHAVDAFLTGSSDLPSPVIPNMLPLAVV</sequence>
<evidence type="ECO:0000256" key="2">
    <source>
        <dbReference type="ARBA" id="ARBA00023002"/>
    </source>
</evidence>
<dbReference type="EMBL" id="RBXO01000001">
    <property type="protein sequence ID" value="RKT56807.1"/>
    <property type="molecule type" value="Genomic_DNA"/>
</dbReference>
<dbReference type="InterPro" id="IPR028261">
    <property type="entry name" value="DPD_II"/>
</dbReference>
<dbReference type="Pfam" id="PF07992">
    <property type="entry name" value="Pyr_redox_2"/>
    <property type="match status" value="2"/>
</dbReference>
<keyword evidence="1" id="KW-0028">Amino-acid biosynthesis</keyword>